<gene>
    <name evidence="1" type="ORF">ACH5RR_001016</name>
</gene>
<evidence type="ECO:0000313" key="1">
    <source>
        <dbReference type="EMBL" id="KAL3537650.1"/>
    </source>
</evidence>
<dbReference type="AlphaFoldDB" id="A0ABD3B2S5"/>
<dbReference type="Proteomes" id="UP001630127">
    <property type="component" value="Unassembled WGS sequence"/>
</dbReference>
<name>A0ABD3B2S5_9GENT</name>
<dbReference type="EMBL" id="JBJUIK010000001">
    <property type="protein sequence ID" value="KAL3537650.1"/>
    <property type="molecule type" value="Genomic_DNA"/>
</dbReference>
<protein>
    <recommendedName>
        <fullName evidence="3">Reverse transcriptase</fullName>
    </recommendedName>
</protein>
<comment type="caution">
    <text evidence="1">The sequence shown here is derived from an EMBL/GenBank/DDBJ whole genome shotgun (WGS) entry which is preliminary data.</text>
</comment>
<sequence length="143" mass="16159">MLLTRVHAEEYIGFRLRKGEVSFWFDNWSGEGAFHSLVHHVYEPDLTVNQIWRDSSVADAMFRLLPSLIYWFMVHLEGLLDSLIERKTVKLIPIIWNPSPLDVHKLNCDGASKGNLGLASRGGIIRSSSGCLKPPQTIDSVVQ</sequence>
<keyword evidence="2" id="KW-1185">Reference proteome</keyword>
<accession>A0ABD3B2S5</accession>
<organism evidence="1 2">
    <name type="scientific">Cinchona calisaya</name>
    <dbReference type="NCBI Taxonomy" id="153742"/>
    <lineage>
        <taxon>Eukaryota</taxon>
        <taxon>Viridiplantae</taxon>
        <taxon>Streptophyta</taxon>
        <taxon>Embryophyta</taxon>
        <taxon>Tracheophyta</taxon>
        <taxon>Spermatophyta</taxon>
        <taxon>Magnoliopsida</taxon>
        <taxon>eudicotyledons</taxon>
        <taxon>Gunneridae</taxon>
        <taxon>Pentapetalae</taxon>
        <taxon>asterids</taxon>
        <taxon>lamiids</taxon>
        <taxon>Gentianales</taxon>
        <taxon>Rubiaceae</taxon>
        <taxon>Cinchonoideae</taxon>
        <taxon>Cinchoneae</taxon>
        <taxon>Cinchona</taxon>
    </lineage>
</organism>
<reference evidence="1 2" key="1">
    <citation type="submission" date="2024-11" db="EMBL/GenBank/DDBJ databases">
        <title>A near-complete genome assembly of Cinchona calisaya.</title>
        <authorList>
            <person name="Lian D.C."/>
            <person name="Zhao X.W."/>
            <person name="Wei L."/>
        </authorList>
    </citation>
    <scope>NUCLEOTIDE SEQUENCE [LARGE SCALE GENOMIC DNA]</scope>
    <source>
        <tissue evidence="1">Nenye</tissue>
    </source>
</reference>
<evidence type="ECO:0008006" key="3">
    <source>
        <dbReference type="Google" id="ProtNLM"/>
    </source>
</evidence>
<proteinExistence type="predicted"/>
<evidence type="ECO:0000313" key="2">
    <source>
        <dbReference type="Proteomes" id="UP001630127"/>
    </source>
</evidence>